<sequence>MPCTHPLRINTLCCDCGADIKDDKKLFQVLHNNKDIKLTEQEALARDQACIGT</sequence>
<dbReference type="HOGENOM" id="CLU_3069278_0_0_1"/>
<dbReference type="OrthoDB" id="10249888at2759"/>
<dbReference type="VEuPathDB" id="MicrosporidiaDB:NAPIS_ORF00359"/>
<dbReference type="Proteomes" id="UP000053780">
    <property type="component" value="Unassembled WGS sequence"/>
</dbReference>
<proteinExistence type="predicted"/>
<accession>T0LCN1</accession>
<reference evidence="1 2" key="1">
    <citation type="journal article" date="2013" name="BMC Genomics">
        <title>Genome sequencing and comparative genomics of honey bee microsporidia, Nosema apis reveal novel insights into host-parasite interactions.</title>
        <authorList>
            <person name="Chen Yp."/>
            <person name="Pettis J.S."/>
            <person name="Zhao Y."/>
            <person name="Liu X."/>
            <person name="Tallon L.J."/>
            <person name="Sadzewicz L.D."/>
            <person name="Li R."/>
            <person name="Zheng H."/>
            <person name="Huang S."/>
            <person name="Zhang X."/>
            <person name="Hamilton M.C."/>
            <person name="Pernal S.F."/>
            <person name="Melathopoulos A.P."/>
            <person name="Yan X."/>
            <person name="Evans J.D."/>
        </authorList>
    </citation>
    <scope>NUCLEOTIDE SEQUENCE [LARGE SCALE GENOMIC DNA]</scope>
    <source>
        <strain evidence="1 2">BRL 01</strain>
    </source>
</reference>
<protein>
    <submittedName>
        <fullName evidence="1">Uncharacterized protein</fullName>
    </submittedName>
</protein>
<evidence type="ECO:0000313" key="1">
    <source>
        <dbReference type="EMBL" id="EQB62064.1"/>
    </source>
</evidence>
<organism evidence="1 2">
    <name type="scientific">Vairimorpha apis BRL 01</name>
    <dbReference type="NCBI Taxonomy" id="1037528"/>
    <lineage>
        <taxon>Eukaryota</taxon>
        <taxon>Fungi</taxon>
        <taxon>Fungi incertae sedis</taxon>
        <taxon>Microsporidia</taxon>
        <taxon>Nosematidae</taxon>
        <taxon>Vairimorpha</taxon>
    </lineage>
</organism>
<name>T0LCN1_9MICR</name>
<keyword evidence="2" id="KW-1185">Reference proteome</keyword>
<dbReference type="EMBL" id="KE647031">
    <property type="protein sequence ID" value="EQB62064.1"/>
    <property type="molecule type" value="Genomic_DNA"/>
</dbReference>
<evidence type="ECO:0000313" key="2">
    <source>
        <dbReference type="Proteomes" id="UP000053780"/>
    </source>
</evidence>
<dbReference type="AlphaFoldDB" id="T0LCN1"/>
<gene>
    <name evidence="1" type="ORF">NAPIS_ORF00359</name>
</gene>